<dbReference type="AlphaFoldDB" id="A0A381RL90"/>
<sequence length="479" mass="55111">MKYSIQIIFSAILLIVVSCQNGSTDPKGISDSELIQAIIDADKITIGVDDLPSNSKTVIEYDYTEYESESAKKAYGLGYEVNMAGKGHKVGSRCEVYFNLEGRRLDPYGKNGDKDKSDWDRDEDKGDWKCFDLVLPVTYVMPDRSTITVENENDWTAIRDWYEANPESEEKPELQFPVNVEFDDREGTANVVVNNEEEMRGIYSRCGGGRDDEDRECFNLVLPVSYTMPDGSTITVENENDWDAIRDWYEANPGSEEKPELQFPVNVEFDDETITVNSAEELRELTQECWRDQSEERECFELVFPVTFIMPDGSTITVETDDNAGWQEIKDWYDANPDSEERPTLQFPVDITYETEDGDTTLTVNNDEEMQYVKRRCWEEWGDDDSGEDEECYEFVLPISFTMPDGTTITVENEEGWLSLREWYMNNSESEEEPLLQYPVNIVLFDDEGEETTVTINNEEEMNALEEECWGNDGEGDRP</sequence>
<dbReference type="EMBL" id="UINC01002000">
    <property type="protein sequence ID" value="SUZ91728.1"/>
    <property type="molecule type" value="Genomic_DNA"/>
</dbReference>
<reference evidence="1" key="1">
    <citation type="submission" date="2018-05" db="EMBL/GenBank/DDBJ databases">
        <authorList>
            <person name="Lanie J.A."/>
            <person name="Ng W.-L."/>
            <person name="Kazmierczak K.M."/>
            <person name="Andrzejewski T.M."/>
            <person name="Davidsen T.M."/>
            <person name="Wayne K.J."/>
            <person name="Tettelin H."/>
            <person name="Glass J.I."/>
            <person name="Rusch D."/>
            <person name="Podicherti R."/>
            <person name="Tsui H.-C.T."/>
            <person name="Winkler M.E."/>
        </authorList>
    </citation>
    <scope>NUCLEOTIDE SEQUENCE</scope>
</reference>
<dbReference type="PROSITE" id="PS51257">
    <property type="entry name" value="PROKAR_LIPOPROTEIN"/>
    <property type="match status" value="1"/>
</dbReference>
<accession>A0A381RL90</accession>
<evidence type="ECO:0008006" key="2">
    <source>
        <dbReference type="Google" id="ProtNLM"/>
    </source>
</evidence>
<evidence type="ECO:0000313" key="1">
    <source>
        <dbReference type="EMBL" id="SUZ91728.1"/>
    </source>
</evidence>
<organism evidence="1">
    <name type="scientific">marine metagenome</name>
    <dbReference type="NCBI Taxonomy" id="408172"/>
    <lineage>
        <taxon>unclassified sequences</taxon>
        <taxon>metagenomes</taxon>
        <taxon>ecological metagenomes</taxon>
    </lineage>
</organism>
<name>A0A381RL90_9ZZZZ</name>
<proteinExistence type="predicted"/>
<gene>
    <name evidence="1" type="ORF">METZ01_LOCUS44582</name>
</gene>
<protein>
    <recommendedName>
        <fullName evidence="2">Lipoprotein</fullName>
    </recommendedName>
</protein>